<dbReference type="OrthoDB" id="125856at2759"/>
<dbReference type="GO" id="GO:0000145">
    <property type="term" value="C:exocyst"/>
    <property type="evidence" value="ECO:0007669"/>
    <property type="project" value="EnsemblFungi"/>
</dbReference>
<dbReference type="RefSeq" id="XP_018985424.1">
    <property type="nucleotide sequence ID" value="XM_019131727.1"/>
</dbReference>
<evidence type="ECO:0000256" key="1">
    <source>
        <dbReference type="ARBA" id="ARBA00006572"/>
    </source>
</evidence>
<feature type="domain" description="Exocyst complex component Sec10-like alpha-helical bundle" evidence="5">
    <location>
        <begin position="178"/>
        <end position="821"/>
    </location>
</feature>
<evidence type="ECO:0000313" key="8">
    <source>
        <dbReference type="Proteomes" id="UP000094336"/>
    </source>
</evidence>
<proteinExistence type="inferred from homology"/>
<dbReference type="Pfam" id="PF20667">
    <property type="entry name" value="Sec10_N"/>
    <property type="match status" value="1"/>
</dbReference>
<feature type="domain" description="Exocyst complex component Sec10 N-terminal" evidence="6">
    <location>
        <begin position="53"/>
        <end position="167"/>
    </location>
</feature>
<dbReference type="EMBL" id="KV454430">
    <property type="protein sequence ID" value="ODQ80096.1"/>
    <property type="molecule type" value="Genomic_DNA"/>
</dbReference>
<evidence type="ECO:0000259" key="6">
    <source>
        <dbReference type="Pfam" id="PF20667"/>
    </source>
</evidence>
<dbReference type="InterPro" id="IPR048625">
    <property type="entry name" value="Sec10_N"/>
</dbReference>
<dbReference type="GeneID" id="30149580"/>
<evidence type="ECO:0000256" key="3">
    <source>
        <dbReference type="ARBA" id="ARBA00022483"/>
    </source>
</evidence>
<keyword evidence="3" id="KW-0268">Exocytosis</keyword>
<dbReference type="Gene3D" id="1.20.58.1970">
    <property type="match status" value="1"/>
</dbReference>
<accession>A0A1E3QQW4</accession>
<dbReference type="Pfam" id="PF07393">
    <property type="entry name" value="Sec10_HB"/>
    <property type="match status" value="1"/>
</dbReference>
<keyword evidence="2" id="KW-0813">Transport</keyword>
<dbReference type="InterPro" id="IPR009976">
    <property type="entry name" value="Sec10-like"/>
</dbReference>
<evidence type="ECO:0000256" key="2">
    <source>
        <dbReference type="ARBA" id="ARBA00022448"/>
    </source>
</evidence>
<protein>
    <submittedName>
        <fullName evidence="7">Uncharacterized protein</fullName>
    </submittedName>
</protein>
<keyword evidence="4" id="KW-0175">Coiled coil</keyword>
<dbReference type="PANTHER" id="PTHR12100">
    <property type="entry name" value="SEC10"/>
    <property type="match status" value="1"/>
</dbReference>
<sequence length="833" mass="94324">MNFSIYDLDDKTRKLLDLDNFLGDLTVNEFVERLSKDHQMKQDNVQSLSYLDPKPYIRTFESTLRELKLKNAEIVARQEACAAEAARHDIAHSKNVVALAATSRAISANFGGLDRQVSNIIGKIGPLGDQLTRLTQQRNRALDTQFLLRCYQAFHTRGACAELAELQTSTDHTLKMTCAKTVRQLLVLAHKIDGDTAYNSIAEFGLRMEEEFIGLFQELSVNDHFDIMADIADILIEFNGGESVINTFVDDNDIFREREEPDLAASPLWDELSDVKHGSEIVNAELARLVGDLLSRVKMSVKMNARIAKKVFARHTVQVIALFLRKINQEVLQAKIAKLLKTASSISHLAYVKLVHALYVLIGDYIRDLKEFFVDNDFEDRPSSLSSTLDACYHELFHEYLRDDKFFAMERKNLDELIYAATHRFATYNESVLQAYLKTSGATTLLARIQRHSDDDEFNYDEFNRSLDADTKSFSYLFETKKLTHLKEVMKSHLERGNTTRASATREWSVPAEVAEEDRHISIQKVDLILKCCIEAMARLLELSPSPAKTSEYSLQLLEILLSGMGHSYIDLGLEVSYSRLKSQESVMVADESFYVDMGFLEIVNQSNESLYLFSTCVSQVILPMSINAPAIKERISAMVNGYIAKCEVSISILLKDTLRLVSNKIAYILANKQRKKDFTGDKIMNDDTEACEILDDFLTNVHDSVARYLTGEGETNNNLISFLTHVGTNFLKQLLHHFTKFQVNETGALILTKDIVQYQNLIGGWKIDALTSQFAILKEVASLFSVNVELLESLIQEGKLKGLSRNMIDSYMQKRTDLTKNGVMGRLKSLRA</sequence>
<dbReference type="Proteomes" id="UP000094336">
    <property type="component" value="Unassembled WGS sequence"/>
</dbReference>
<dbReference type="InterPro" id="IPR048627">
    <property type="entry name" value="Sec10_HB"/>
</dbReference>
<dbReference type="PANTHER" id="PTHR12100:SF0">
    <property type="entry name" value="EXOCYST COMPLEX COMPONENT 5"/>
    <property type="match status" value="1"/>
</dbReference>
<dbReference type="STRING" id="984486.A0A1E3QQW4"/>
<organism evidence="7 8">
    <name type="scientific">Babjeviella inositovora NRRL Y-12698</name>
    <dbReference type="NCBI Taxonomy" id="984486"/>
    <lineage>
        <taxon>Eukaryota</taxon>
        <taxon>Fungi</taxon>
        <taxon>Dikarya</taxon>
        <taxon>Ascomycota</taxon>
        <taxon>Saccharomycotina</taxon>
        <taxon>Pichiomycetes</taxon>
        <taxon>Serinales incertae sedis</taxon>
        <taxon>Babjeviella</taxon>
    </lineage>
</organism>
<evidence type="ECO:0000313" key="7">
    <source>
        <dbReference type="EMBL" id="ODQ80096.1"/>
    </source>
</evidence>
<gene>
    <name evidence="7" type="ORF">BABINDRAFT_35695</name>
</gene>
<name>A0A1E3QQW4_9ASCO</name>
<keyword evidence="8" id="KW-1185">Reference proteome</keyword>
<dbReference type="AlphaFoldDB" id="A0A1E3QQW4"/>
<comment type="similarity">
    <text evidence="1">Belongs to the SEC10 family.</text>
</comment>
<evidence type="ECO:0000256" key="4">
    <source>
        <dbReference type="ARBA" id="ARBA00023054"/>
    </source>
</evidence>
<reference evidence="8" key="1">
    <citation type="submission" date="2016-05" db="EMBL/GenBank/DDBJ databases">
        <title>Comparative genomics of biotechnologically important yeasts.</title>
        <authorList>
            <consortium name="DOE Joint Genome Institute"/>
            <person name="Riley R."/>
            <person name="Haridas S."/>
            <person name="Wolfe K.H."/>
            <person name="Lopes M.R."/>
            <person name="Hittinger C.T."/>
            <person name="Goker M."/>
            <person name="Salamov A."/>
            <person name="Wisecaver J."/>
            <person name="Long T.M."/>
            <person name="Aerts A.L."/>
            <person name="Barry K."/>
            <person name="Choi C."/>
            <person name="Clum A."/>
            <person name="Coughlan A.Y."/>
            <person name="Deshpande S."/>
            <person name="Douglass A.P."/>
            <person name="Hanson S.J."/>
            <person name="Klenk H.-P."/>
            <person name="Labutti K."/>
            <person name="Lapidus A."/>
            <person name="Lindquist E."/>
            <person name="Lipzen A."/>
            <person name="Meier-Kolthoff J.P."/>
            <person name="Ohm R.A."/>
            <person name="Otillar R.P."/>
            <person name="Pangilinan J."/>
            <person name="Peng Y."/>
            <person name="Rokas A."/>
            <person name="Rosa C.A."/>
            <person name="Scheuner C."/>
            <person name="Sibirny A.A."/>
            <person name="Slot J.C."/>
            <person name="Stielow J.B."/>
            <person name="Sun H."/>
            <person name="Kurtzman C.P."/>
            <person name="Blackwell M."/>
            <person name="Grigoriev I.V."/>
            <person name="Jeffries T.W."/>
        </authorList>
    </citation>
    <scope>NUCLEOTIDE SEQUENCE [LARGE SCALE GENOMIC DNA]</scope>
    <source>
        <strain evidence="8">NRRL Y-12698</strain>
    </source>
</reference>
<dbReference type="GO" id="GO:0006893">
    <property type="term" value="P:Golgi to plasma membrane transport"/>
    <property type="evidence" value="ECO:0007669"/>
    <property type="project" value="EnsemblFungi"/>
</dbReference>
<evidence type="ECO:0000259" key="5">
    <source>
        <dbReference type="Pfam" id="PF07393"/>
    </source>
</evidence>
<dbReference type="GO" id="GO:0006887">
    <property type="term" value="P:exocytosis"/>
    <property type="evidence" value="ECO:0007669"/>
    <property type="project" value="UniProtKB-KW"/>
</dbReference>